<gene>
    <name evidence="9" type="ORF">BpHYR1_002594</name>
</gene>
<feature type="region of interest" description="Disordered" evidence="7">
    <location>
        <begin position="195"/>
        <end position="230"/>
    </location>
</feature>
<proteinExistence type="inferred from homology"/>
<dbReference type="PANTHER" id="PTHR13555:SF25">
    <property type="entry name" value="ZINC FINGER C2HC DOMAIN-CONTAINING PROTEIN 1A"/>
    <property type="match status" value="1"/>
</dbReference>
<dbReference type="GO" id="GO:0008270">
    <property type="term" value="F:zinc ion binding"/>
    <property type="evidence" value="ECO:0007669"/>
    <property type="project" value="UniProtKB-KW"/>
</dbReference>
<comment type="similarity">
    <text evidence="1">Belongs to the ZC2HC1 family.</text>
</comment>
<evidence type="ECO:0000313" key="9">
    <source>
        <dbReference type="EMBL" id="RNA24713.1"/>
    </source>
</evidence>
<sequence>MRRPKPVKPEFGSKPMTREEMNELAWESSKSQLIPCQNCGRKFAPDRLPVHERSCKPKPGQEAPKPAKVDSGYSNKPSIPKEPVYVICYICGRKYGTKSIDIHEPQCLEKWKIENDKLPKNLRRPVPIKPVEMNISAGGNYDLDQVNEAAWQASKLQLIECENCGRKFQPDRLPVHQRSCKPGNVAKKIGSRPVENTEYKTEETNARPNAPAFKPRTNIPPSNNSLDSLPVGKGSSQLIIDDKPVSLVPCRNCGRSFATDRIQVHQNACTGQKKRKVFDMTKQRVQGTEAETFVRKKKPEPKVKSNNWRSKHEEFIAAIRYAKLAGKIEKEGGNIASLAPPPRSTNPDYIECPHCLRKFNQTAAERHIPKCKDTVNKPRPPPALRNSINIKKGRY</sequence>
<reference evidence="9 10" key="1">
    <citation type="journal article" date="2018" name="Sci. Rep.">
        <title>Genomic signatures of local adaptation to the degree of environmental predictability in rotifers.</title>
        <authorList>
            <person name="Franch-Gras L."/>
            <person name="Hahn C."/>
            <person name="Garcia-Roger E.M."/>
            <person name="Carmona M.J."/>
            <person name="Serra M."/>
            <person name="Gomez A."/>
        </authorList>
    </citation>
    <scope>NUCLEOTIDE SEQUENCE [LARGE SCALE GENOMIC DNA]</scope>
    <source>
        <strain evidence="9">HYR1</strain>
    </source>
</reference>
<dbReference type="Proteomes" id="UP000276133">
    <property type="component" value="Unassembled WGS sequence"/>
</dbReference>
<feature type="region of interest" description="Disordered" evidence="7">
    <location>
        <begin position="371"/>
        <end position="395"/>
    </location>
</feature>
<evidence type="ECO:0000256" key="5">
    <source>
        <dbReference type="ARBA" id="ARBA00022833"/>
    </source>
</evidence>
<evidence type="ECO:0000256" key="6">
    <source>
        <dbReference type="PROSITE-ProRule" id="PRU01371"/>
    </source>
</evidence>
<feature type="domain" description="C2HC/C3H-type" evidence="8">
    <location>
        <begin position="32"/>
        <end position="61"/>
    </location>
</feature>
<evidence type="ECO:0000256" key="7">
    <source>
        <dbReference type="SAM" id="MobiDB-lite"/>
    </source>
</evidence>
<feature type="compositionally biased region" description="Basic and acidic residues" evidence="7">
    <location>
        <begin position="195"/>
        <end position="205"/>
    </location>
</feature>
<feature type="domain" description="C2HC/C3H-type" evidence="8">
    <location>
        <begin position="157"/>
        <end position="186"/>
    </location>
</feature>
<feature type="domain" description="C2HC/C3H-type" evidence="8">
    <location>
        <begin position="246"/>
        <end position="275"/>
    </location>
</feature>
<keyword evidence="3" id="KW-0677">Repeat</keyword>
<organism evidence="9 10">
    <name type="scientific">Brachionus plicatilis</name>
    <name type="common">Marine rotifer</name>
    <name type="synonym">Brachionus muelleri</name>
    <dbReference type="NCBI Taxonomy" id="10195"/>
    <lineage>
        <taxon>Eukaryota</taxon>
        <taxon>Metazoa</taxon>
        <taxon>Spiralia</taxon>
        <taxon>Gnathifera</taxon>
        <taxon>Rotifera</taxon>
        <taxon>Eurotatoria</taxon>
        <taxon>Monogononta</taxon>
        <taxon>Pseudotrocha</taxon>
        <taxon>Ploima</taxon>
        <taxon>Brachionidae</taxon>
        <taxon>Brachionus</taxon>
    </lineage>
</organism>
<keyword evidence="4 6" id="KW-0863">Zinc-finger</keyword>
<dbReference type="AlphaFoldDB" id="A0A3M7RMA7"/>
<evidence type="ECO:0000256" key="4">
    <source>
        <dbReference type="ARBA" id="ARBA00022771"/>
    </source>
</evidence>
<dbReference type="Gene3D" id="3.30.160.60">
    <property type="entry name" value="Classic Zinc Finger"/>
    <property type="match status" value="4"/>
</dbReference>
<accession>A0A3M7RMA7</accession>
<evidence type="ECO:0000256" key="2">
    <source>
        <dbReference type="ARBA" id="ARBA00022723"/>
    </source>
</evidence>
<evidence type="ECO:0000259" key="8">
    <source>
        <dbReference type="PROSITE" id="PS52027"/>
    </source>
</evidence>
<dbReference type="InterPro" id="IPR049899">
    <property type="entry name" value="Znf_C2HC_C3H"/>
</dbReference>
<dbReference type="OrthoDB" id="265955at2759"/>
<name>A0A3M7RMA7_BRAPC</name>
<feature type="domain" description="C2HC/C3H-type" evidence="8">
    <location>
        <begin position="84"/>
        <end position="113"/>
    </location>
</feature>
<evidence type="ECO:0000313" key="10">
    <source>
        <dbReference type="Proteomes" id="UP000276133"/>
    </source>
</evidence>
<keyword evidence="2" id="KW-0479">Metal-binding</keyword>
<dbReference type="PANTHER" id="PTHR13555">
    <property type="entry name" value="C2H2 ZINC FINGER CGI-62-RELATED"/>
    <property type="match status" value="1"/>
</dbReference>
<feature type="region of interest" description="Disordered" evidence="7">
    <location>
        <begin position="50"/>
        <end position="75"/>
    </location>
</feature>
<dbReference type="InterPro" id="IPR026319">
    <property type="entry name" value="ZC2HC1A/B-like"/>
</dbReference>
<evidence type="ECO:0000256" key="1">
    <source>
        <dbReference type="ARBA" id="ARBA00010843"/>
    </source>
</evidence>
<dbReference type="Pfam" id="PF13913">
    <property type="entry name" value="zf-C2HC_2"/>
    <property type="match status" value="5"/>
</dbReference>
<keyword evidence="10" id="KW-1185">Reference proteome</keyword>
<dbReference type="EMBL" id="REGN01003061">
    <property type="protein sequence ID" value="RNA24713.1"/>
    <property type="molecule type" value="Genomic_DNA"/>
</dbReference>
<dbReference type="PROSITE" id="PS52027">
    <property type="entry name" value="ZF_C2HC_C3H"/>
    <property type="match status" value="5"/>
</dbReference>
<comment type="caution">
    <text evidence="9">The sequence shown here is derived from an EMBL/GenBank/DDBJ whole genome shotgun (WGS) entry which is preliminary data.</text>
</comment>
<keyword evidence="5" id="KW-0862">Zinc</keyword>
<evidence type="ECO:0000256" key="3">
    <source>
        <dbReference type="ARBA" id="ARBA00022737"/>
    </source>
</evidence>
<protein>
    <submittedName>
        <fullName evidence="9">Zinc finger protein 474-like</fullName>
    </submittedName>
</protein>
<feature type="domain" description="C2HC/C3H-type" evidence="8">
    <location>
        <begin position="348"/>
        <end position="377"/>
    </location>
</feature>